<feature type="transmembrane region" description="Helical" evidence="1">
    <location>
        <begin position="115"/>
        <end position="140"/>
    </location>
</feature>
<organism evidence="2 3">
    <name type="scientific">Hypholoma sublateritium (strain FD-334 SS-4)</name>
    <dbReference type="NCBI Taxonomy" id="945553"/>
    <lineage>
        <taxon>Eukaryota</taxon>
        <taxon>Fungi</taxon>
        <taxon>Dikarya</taxon>
        <taxon>Basidiomycota</taxon>
        <taxon>Agaricomycotina</taxon>
        <taxon>Agaricomycetes</taxon>
        <taxon>Agaricomycetidae</taxon>
        <taxon>Agaricales</taxon>
        <taxon>Agaricineae</taxon>
        <taxon>Strophariaceae</taxon>
        <taxon>Hypholoma</taxon>
    </lineage>
</organism>
<protein>
    <submittedName>
        <fullName evidence="2">Uncharacterized protein</fullName>
    </submittedName>
</protein>
<keyword evidence="1" id="KW-0472">Membrane</keyword>
<name>A0A0D2M2E8_HYPSF</name>
<sequence>MNAIPQHSLLAGAPSPVQRRFQGLVYCTILLLLVFIIPVVLGLLYMVAGHAIIRAAHPSSHSIYRAPLASSAVSGAVGGLIGAPVILLGLIFIAHGTNNNTGHTLSISQRRIMLGLLYAGYAVLLVYSFSAGGIAGPFYLSSKKSAGKHATPAQQAAALAAYNRAIAEGKQLSVNAAAAAGFVGGAVVGPALALILMFAFVRPVRRPQALTRPPYLELAHRAPPYGL</sequence>
<evidence type="ECO:0000313" key="3">
    <source>
        <dbReference type="Proteomes" id="UP000054270"/>
    </source>
</evidence>
<proteinExistence type="predicted"/>
<dbReference type="Proteomes" id="UP000054270">
    <property type="component" value="Unassembled WGS sequence"/>
</dbReference>
<reference evidence="3" key="1">
    <citation type="submission" date="2014-04" db="EMBL/GenBank/DDBJ databases">
        <title>Evolutionary Origins and Diversification of the Mycorrhizal Mutualists.</title>
        <authorList>
            <consortium name="DOE Joint Genome Institute"/>
            <consortium name="Mycorrhizal Genomics Consortium"/>
            <person name="Kohler A."/>
            <person name="Kuo A."/>
            <person name="Nagy L.G."/>
            <person name="Floudas D."/>
            <person name="Copeland A."/>
            <person name="Barry K.W."/>
            <person name="Cichocki N."/>
            <person name="Veneault-Fourrey C."/>
            <person name="LaButti K."/>
            <person name="Lindquist E.A."/>
            <person name="Lipzen A."/>
            <person name="Lundell T."/>
            <person name="Morin E."/>
            <person name="Murat C."/>
            <person name="Riley R."/>
            <person name="Ohm R."/>
            <person name="Sun H."/>
            <person name="Tunlid A."/>
            <person name="Henrissat B."/>
            <person name="Grigoriev I.V."/>
            <person name="Hibbett D.S."/>
            <person name="Martin F."/>
        </authorList>
    </citation>
    <scope>NUCLEOTIDE SEQUENCE [LARGE SCALE GENOMIC DNA]</scope>
    <source>
        <strain evidence="3">FD-334 SS-4</strain>
    </source>
</reference>
<accession>A0A0D2M2E8</accession>
<dbReference type="EMBL" id="KN817605">
    <property type="protein sequence ID" value="KJA17343.1"/>
    <property type="molecule type" value="Genomic_DNA"/>
</dbReference>
<feature type="transmembrane region" description="Helical" evidence="1">
    <location>
        <begin position="177"/>
        <end position="201"/>
    </location>
</feature>
<feature type="transmembrane region" description="Helical" evidence="1">
    <location>
        <begin position="24"/>
        <end position="48"/>
    </location>
</feature>
<evidence type="ECO:0000313" key="2">
    <source>
        <dbReference type="EMBL" id="KJA17343.1"/>
    </source>
</evidence>
<evidence type="ECO:0000256" key="1">
    <source>
        <dbReference type="SAM" id="Phobius"/>
    </source>
</evidence>
<keyword evidence="3" id="KW-1185">Reference proteome</keyword>
<feature type="transmembrane region" description="Helical" evidence="1">
    <location>
        <begin position="68"/>
        <end position="94"/>
    </location>
</feature>
<gene>
    <name evidence="2" type="ORF">HYPSUDRAFT_206282</name>
</gene>
<keyword evidence="1" id="KW-0812">Transmembrane</keyword>
<keyword evidence="1" id="KW-1133">Transmembrane helix</keyword>
<dbReference type="AlphaFoldDB" id="A0A0D2M2E8"/>